<evidence type="ECO:0000313" key="5">
    <source>
        <dbReference type="Proteomes" id="UP000325516"/>
    </source>
</evidence>
<dbReference type="Gene3D" id="3.30.360.10">
    <property type="entry name" value="Dihydrodipicolinate Reductase, domain 2"/>
    <property type="match status" value="1"/>
</dbReference>
<dbReference type="InterPro" id="IPR051450">
    <property type="entry name" value="Gfo/Idh/MocA_Oxidoreductases"/>
</dbReference>
<feature type="domain" description="GFO/IDH/MocA-like oxidoreductase" evidence="3">
    <location>
        <begin position="131"/>
        <end position="256"/>
    </location>
</feature>
<feature type="domain" description="Gfo/Idh/MocA-like oxidoreductase N-terminal" evidence="2">
    <location>
        <begin position="5"/>
        <end position="115"/>
    </location>
</feature>
<dbReference type="InterPro" id="IPR055170">
    <property type="entry name" value="GFO_IDH_MocA-like_dom"/>
</dbReference>
<name>A0A5J6L7C0_9MICO</name>
<dbReference type="InterPro" id="IPR036291">
    <property type="entry name" value="NAD(P)-bd_dom_sf"/>
</dbReference>
<dbReference type="PANTHER" id="PTHR43377">
    <property type="entry name" value="BILIVERDIN REDUCTASE A"/>
    <property type="match status" value="1"/>
</dbReference>
<dbReference type="Pfam" id="PF01408">
    <property type="entry name" value="GFO_IDH_MocA"/>
    <property type="match status" value="1"/>
</dbReference>
<dbReference type="RefSeq" id="WP_150926349.1">
    <property type="nucleotide sequence ID" value="NZ_CP044232.1"/>
</dbReference>
<organism evidence="4 5">
    <name type="scientific">Microbacterium lushaniae</name>
    <dbReference type="NCBI Taxonomy" id="2614639"/>
    <lineage>
        <taxon>Bacteria</taxon>
        <taxon>Bacillati</taxon>
        <taxon>Actinomycetota</taxon>
        <taxon>Actinomycetes</taxon>
        <taxon>Micrococcales</taxon>
        <taxon>Microbacteriaceae</taxon>
        <taxon>Microbacterium</taxon>
    </lineage>
</organism>
<keyword evidence="1" id="KW-0520">NAD</keyword>
<evidence type="ECO:0000256" key="1">
    <source>
        <dbReference type="ARBA" id="ARBA00023027"/>
    </source>
</evidence>
<accession>A0A5J6L7C0</accession>
<dbReference type="InterPro" id="IPR000683">
    <property type="entry name" value="Gfo/Idh/MocA-like_OxRdtase_N"/>
</dbReference>
<reference evidence="5" key="1">
    <citation type="submission" date="2019-09" db="EMBL/GenBank/DDBJ databases">
        <title>Mumia zhuanghuii sp. nov. isolated from the intestinal contents of plateau pika (Ochotona curzoniae) in the Qinghai-Tibet plateau of China.</title>
        <authorList>
            <person name="Tian Z."/>
        </authorList>
    </citation>
    <scope>NUCLEOTIDE SEQUENCE [LARGE SCALE GENOMIC DNA]</scope>
    <source>
        <strain evidence="5">L-031</strain>
    </source>
</reference>
<evidence type="ECO:0000259" key="3">
    <source>
        <dbReference type="Pfam" id="PF22725"/>
    </source>
</evidence>
<dbReference type="AlphaFoldDB" id="A0A5J6L7C0"/>
<dbReference type="Gene3D" id="3.40.50.720">
    <property type="entry name" value="NAD(P)-binding Rossmann-like Domain"/>
    <property type="match status" value="1"/>
</dbReference>
<sequence length="343" mass="37177">MSTLVIVGCGVMGRAYAETLLRSNLRWRTRLVGVCDSNPEAAEALARETGARAFTDVAEMLRVTEPEAAYIAVPDHLHADPFFACIEAGIPVLVEKPLSTDPGTARAMRSASIDAGVYAECNFTNRSNPVFTTVKSAIDRGEVGEVIGINSRLSNSIQYPTSLLRWAADTSSGWFLLSHVFDLTTWLTGARAAEVTATGIRRVLKSRGVDTYDLIHALVRYDREMSGLYESSWTLPDSLPSAVDFTFEVLGTDGAIYVDTSDQMVHVAGRTSYTKPGTNNWTEARLSQFLDHVEGSARPDDPLGEALDNTLLLVALHEALETGGAVAVAHRDDALLPTTLSER</sequence>
<protein>
    <submittedName>
        <fullName evidence="4">Gfo/Idh/MocA family oxidoreductase</fullName>
    </submittedName>
</protein>
<dbReference type="SUPFAM" id="SSF55347">
    <property type="entry name" value="Glyceraldehyde-3-phosphate dehydrogenase-like, C-terminal domain"/>
    <property type="match status" value="1"/>
</dbReference>
<evidence type="ECO:0000259" key="2">
    <source>
        <dbReference type="Pfam" id="PF01408"/>
    </source>
</evidence>
<dbReference type="Proteomes" id="UP000325516">
    <property type="component" value="Chromosome"/>
</dbReference>
<dbReference type="Pfam" id="PF22725">
    <property type="entry name" value="GFO_IDH_MocA_C3"/>
    <property type="match status" value="1"/>
</dbReference>
<gene>
    <name evidence="4" type="ORF">F6J85_15300</name>
</gene>
<keyword evidence="5" id="KW-1185">Reference proteome</keyword>
<dbReference type="SUPFAM" id="SSF51735">
    <property type="entry name" value="NAD(P)-binding Rossmann-fold domains"/>
    <property type="match status" value="1"/>
</dbReference>
<dbReference type="EMBL" id="CP044232">
    <property type="protein sequence ID" value="QEW04321.1"/>
    <property type="molecule type" value="Genomic_DNA"/>
</dbReference>
<dbReference type="GO" id="GO:0000166">
    <property type="term" value="F:nucleotide binding"/>
    <property type="evidence" value="ECO:0007669"/>
    <property type="project" value="InterPro"/>
</dbReference>
<evidence type="ECO:0000313" key="4">
    <source>
        <dbReference type="EMBL" id="QEW04321.1"/>
    </source>
</evidence>
<proteinExistence type="predicted"/>
<dbReference type="KEGG" id="mlz:F6J85_15300"/>
<dbReference type="PANTHER" id="PTHR43377:SF1">
    <property type="entry name" value="BILIVERDIN REDUCTASE A"/>
    <property type="match status" value="1"/>
</dbReference>